<dbReference type="Gene3D" id="2.60.40.640">
    <property type="match status" value="1"/>
</dbReference>
<name>A0ABQ8EZ40_9FUNG</name>
<dbReference type="EMBL" id="JAFCIX010000475">
    <property type="protein sequence ID" value="KAH6589117.1"/>
    <property type="molecule type" value="Genomic_DNA"/>
</dbReference>
<proteinExistence type="inferred from homology"/>
<dbReference type="PANTHER" id="PTHR12233">
    <property type="entry name" value="VACUOLAR PROTEIN SORTING 26 RELATED"/>
    <property type="match status" value="1"/>
</dbReference>
<dbReference type="InterPro" id="IPR014752">
    <property type="entry name" value="Arrestin-like_C"/>
</dbReference>
<evidence type="ECO:0000256" key="1">
    <source>
        <dbReference type="ARBA" id="ARBA00009100"/>
    </source>
</evidence>
<accession>A0ABQ8EZ40</accession>
<organism evidence="2 3">
    <name type="scientific">Batrachochytrium salamandrivorans</name>
    <dbReference type="NCBI Taxonomy" id="1357716"/>
    <lineage>
        <taxon>Eukaryota</taxon>
        <taxon>Fungi</taxon>
        <taxon>Fungi incertae sedis</taxon>
        <taxon>Chytridiomycota</taxon>
        <taxon>Chytridiomycota incertae sedis</taxon>
        <taxon>Chytridiomycetes</taxon>
        <taxon>Rhizophydiales</taxon>
        <taxon>Rhizophydiales incertae sedis</taxon>
        <taxon>Batrachochytrium</taxon>
    </lineage>
</organism>
<comment type="caution">
    <text evidence="2">The sequence shown here is derived from an EMBL/GenBank/DDBJ whole genome shotgun (WGS) entry which is preliminary data.</text>
</comment>
<reference evidence="2 3" key="1">
    <citation type="submission" date="2021-02" db="EMBL/GenBank/DDBJ databases">
        <title>Variation within the Batrachochytrium salamandrivorans European outbreak.</title>
        <authorList>
            <person name="Kelly M."/>
            <person name="Pasmans F."/>
            <person name="Shea T.P."/>
            <person name="Munoz J.F."/>
            <person name="Carranza S."/>
            <person name="Cuomo C.A."/>
            <person name="Martel A."/>
        </authorList>
    </citation>
    <scope>NUCLEOTIDE SEQUENCE [LARGE SCALE GENOMIC DNA]</scope>
    <source>
        <strain evidence="2 3">AMFP18/2</strain>
    </source>
</reference>
<dbReference type="InterPro" id="IPR028934">
    <property type="entry name" value="Vps26-related"/>
</dbReference>
<evidence type="ECO:0000313" key="2">
    <source>
        <dbReference type="EMBL" id="KAH6589117.1"/>
    </source>
</evidence>
<protein>
    <submittedName>
        <fullName evidence="2">Uncharacterized protein</fullName>
    </submittedName>
</protein>
<evidence type="ECO:0000313" key="3">
    <source>
        <dbReference type="Proteomes" id="UP001648503"/>
    </source>
</evidence>
<gene>
    <name evidence="2" type="ORF">BASA50_010283</name>
</gene>
<sequence length="141" mass="16298">MPLPRSKWSTQTKSPKTIVDVKADKDHCAKFPSHFVMVNRCQGSVVELVYDRRNHYEFLSLSQELTAPAEFRHSATFDFDFKNVEKAFESYHGPNIFGKGDNFSKAIRCYQGTGHMGMVMRNHSYTALFKWDLNSPRLIET</sequence>
<dbReference type="Proteomes" id="UP001648503">
    <property type="component" value="Unassembled WGS sequence"/>
</dbReference>
<comment type="similarity">
    <text evidence="1">Belongs to the VPS26 family.</text>
</comment>
<keyword evidence="3" id="KW-1185">Reference proteome</keyword>
<dbReference type="Pfam" id="PF03643">
    <property type="entry name" value="Vps26"/>
    <property type="match status" value="1"/>
</dbReference>